<evidence type="ECO:0000313" key="2">
    <source>
        <dbReference type="EMBL" id="MCU7555828.1"/>
    </source>
</evidence>
<accession>A0ABT2VR85</accession>
<dbReference type="RefSeq" id="WP_262995882.1">
    <property type="nucleotide sequence ID" value="NZ_JAOTJC010000013.1"/>
</dbReference>
<reference evidence="3" key="1">
    <citation type="submission" date="2023-07" db="EMBL/GenBank/DDBJ databases">
        <title>Study on multiphase classification of strain Alteromonas salexigens isolated from the Yellow Sea.</title>
        <authorList>
            <person name="Sun L."/>
        </authorList>
    </citation>
    <scope>NUCLEOTIDE SEQUENCE [LARGE SCALE GENOMIC DNA]</scope>
    <source>
        <strain evidence="3">ASW11-19</strain>
    </source>
</reference>
<comment type="caution">
    <text evidence="2">The sequence shown here is derived from an EMBL/GenBank/DDBJ whole genome shotgun (WGS) entry which is preliminary data.</text>
</comment>
<feature type="signal peptide" evidence="1">
    <location>
        <begin position="1"/>
        <end position="21"/>
    </location>
</feature>
<feature type="chain" id="PRO_5046270858" evidence="1">
    <location>
        <begin position="22"/>
        <end position="124"/>
    </location>
</feature>
<dbReference type="Proteomes" id="UP001209257">
    <property type="component" value="Unassembled WGS sequence"/>
</dbReference>
<protein>
    <submittedName>
        <fullName evidence="2">Uncharacterized protein</fullName>
    </submittedName>
</protein>
<proteinExistence type="predicted"/>
<dbReference type="EMBL" id="JAOTJC010000013">
    <property type="protein sequence ID" value="MCU7555828.1"/>
    <property type="molecule type" value="Genomic_DNA"/>
</dbReference>
<evidence type="ECO:0000313" key="3">
    <source>
        <dbReference type="Proteomes" id="UP001209257"/>
    </source>
</evidence>
<evidence type="ECO:0000256" key="1">
    <source>
        <dbReference type="SAM" id="SignalP"/>
    </source>
</evidence>
<keyword evidence="1" id="KW-0732">Signal</keyword>
<name>A0ABT2VR85_9ALTE</name>
<organism evidence="2 3">
    <name type="scientific">Alteromonas salexigens</name>
    <dbReference type="NCBI Taxonomy" id="2982530"/>
    <lineage>
        <taxon>Bacteria</taxon>
        <taxon>Pseudomonadati</taxon>
        <taxon>Pseudomonadota</taxon>
        <taxon>Gammaproteobacteria</taxon>
        <taxon>Alteromonadales</taxon>
        <taxon>Alteromonadaceae</taxon>
        <taxon>Alteromonas/Salinimonas group</taxon>
        <taxon>Alteromonas</taxon>
    </lineage>
</organism>
<gene>
    <name evidence="2" type="ORF">OCL06_14655</name>
</gene>
<keyword evidence="3" id="KW-1185">Reference proteome</keyword>
<sequence length="124" mass="13997">MNAFTRLSVILLVFIIPPATANPDFPLNKALGELCEKMKVCTLQEMQRKNNLKPEMRQMIEETVNRMCDSMLDVSRIQGHTKLVKPALACVNSMLEKSCDALKSANMQTPACQEYEKVTADYVK</sequence>